<feature type="transmembrane region" description="Helical" evidence="2">
    <location>
        <begin position="131"/>
        <end position="151"/>
    </location>
</feature>
<name>A0A1I3R0W5_9BACL</name>
<keyword evidence="2" id="KW-0812">Transmembrane</keyword>
<dbReference type="InterPro" id="IPR024164">
    <property type="entry name" value="KinB-signalling_activ"/>
</dbReference>
<dbReference type="RefSeq" id="WP_093230026.1">
    <property type="nucleotide sequence ID" value="NZ_FORR01000008.1"/>
</dbReference>
<feature type="transmembrane region" description="Helical" evidence="2">
    <location>
        <begin position="163"/>
        <end position="181"/>
    </location>
</feature>
<dbReference type="PROSITE" id="PS51257">
    <property type="entry name" value="PROKAR_LIPOPROTEIN"/>
    <property type="match status" value="1"/>
</dbReference>
<dbReference type="EMBL" id="FORR01000008">
    <property type="protein sequence ID" value="SFJ39007.1"/>
    <property type="molecule type" value="Genomic_DNA"/>
</dbReference>
<feature type="compositionally biased region" description="Basic and acidic residues" evidence="1">
    <location>
        <begin position="190"/>
        <end position="205"/>
    </location>
</feature>
<feature type="compositionally biased region" description="Basic residues" evidence="1">
    <location>
        <begin position="212"/>
        <end position="224"/>
    </location>
</feature>
<dbReference type="Proteomes" id="UP000199545">
    <property type="component" value="Unassembled WGS sequence"/>
</dbReference>
<reference evidence="3 4" key="1">
    <citation type="submission" date="2016-10" db="EMBL/GenBank/DDBJ databases">
        <authorList>
            <person name="de Groot N.N."/>
        </authorList>
    </citation>
    <scope>NUCLEOTIDE SEQUENCE [LARGE SCALE GENOMIC DNA]</scope>
    <source>
        <strain evidence="3 4">DSM 44778</strain>
    </source>
</reference>
<evidence type="ECO:0000313" key="4">
    <source>
        <dbReference type="Proteomes" id="UP000199545"/>
    </source>
</evidence>
<gene>
    <name evidence="3" type="ORF">SAMN05421852_108169</name>
</gene>
<protein>
    <submittedName>
        <fullName evidence="3">KinB signaling pathway activation protein</fullName>
    </submittedName>
</protein>
<keyword evidence="2" id="KW-0472">Membrane</keyword>
<feature type="transmembrane region" description="Helical" evidence="2">
    <location>
        <begin position="37"/>
        <end position="64"/>
    </location>
</feature>
<keyword evidence="4" id="KW-1185">Reference proteome</keyword>
<evidence type="ECO:0000313" key="3">
    <source>
        <dbReference type="EMBL" id="SFJ39007.1"/>
    </source>
</evidence>
<evidence type="ECO:0000256" key="2">
    <source>
        <dbReference type="SAM" id="Phobius"/>
    </source>
</evidence>
<proteinExistence type="predicted"/>
<dbReference type="AlphaFoldDB" id="A0A1I3R0W5"/>
<feature type="region of interest" description="Disordered" evidence="1">
    <location>
        <begin position="190"/>
        <end position="224"/>
    </location>
</feature>
<sequence length="224" mass="25584">MTIKKLIWWVFSTLLIGCILGFALGMMLHIFPFKQWSMLLLTGTTCASVALLGFFAYLIFNWLGAGFVRNPRTFQWVQVVLIILTVGNLVYLFATKFMGWNLFFHLLAPLLIIAVAILVAWLKAKWTNVKAFVPSLFFMIVATVIESLPWIKPKTGNVTLSSIFYTVVILLSCNAWQILNLHKWVKRPEKGAKSKQEKPAKHIEKAVTSSPQKKKNKKKKKKKK</sequence>
<dbReference type="GO" id="GO:0045881">
    <property type="term" value="P:positive regulation of sporulation resulting in formation of a cellular spore"/>
    <property type="evidence" value="ECO:0007669"/>
    <property type="project" value="InterPro"/>
</dbReference>
<dbReference type="OrthoDB" id="2374256at2"/>
<accession>A0A1I3R0W5</accession>
<dbReference type="Pfam" id="PF14089">
    <property type="entry name" value="KbaA"/>
    <property type="match status" value="1"/>
</dbReference>
<feature type="transmembrane region" description="Helical" evidence="2">
    <location>
        <begin position="7"/>
        <end position="31"/>
    </location>
</feature>
<keyword evidence="2" id="KW-1133">Transmembrane helix</keyword>
<evidence type="ECO:0000256" key="1">
    <source>
        <dbReference type="SAM" id="MobiDB-lite"/>
    </source>
</evidence>
<dbReference type="SMART" id="SM01251">
    <property type="entry name" value="KbaA"/>
    <property type="match status" value="1"/>
</dbReference>
<organism evidence="3 4">
    <name type="scientific">Thermoflavimicrobium dichotomicum</name>
    <dbReference type="NCBI Taxonomy" id="46223"/>
    <lineage>
        <taxon>Bacteria</taxon>
        <taxon>Bacillati</taxon>
        <taxon>Bacillota</taxon>
        <taxon>Bacilli</taxon>
        <taxon>Bacillales</taxon>
        <taxon>Thermoactinomycetaceae</taxon>
        <taxon>Thermoflavimicrobium</taxon>
    </lineage>
</organism>
<dbReference type="STRING" id="46223.SAMN05421852_108169"/>
<feature type="transmembrane region" description="Helical" evidence="2">
    <location>
        <begin position="100"/>
        <end position="122"/>
    </location>
</feature>
<feature type="transmembrane region" description="Helical" evidence="2">
    <location>
        <begin position="76"/>
        <end position="94"/>
    </location>
</feature>